<dbReference type="PANTHER" id="PTHR35115">
    <property type="entry name" value="CYCLIN DELTA-3"/>
    <property type="match status" value="1"/>
</dbReference>
<dbReference type="Gramene" id="EFJ38492">
    <property type="protein sequence ID" value="EFJ38492"/>
    <property type="gene ID" value="SELMODRAFT_74342"/>
</dbReference>
<dbReference type="InParanoid" id="D8QQP7"/>
<feature type="non-terminal residue" evidence="1">
    <location>
        <position position="1"/>
    </location>
</feature>
<organism evidence="2">
    <name type="scientific">Selaginella moellendorffii</name>
    <name type="common">Spikemoss</name>
    <dbReference type="NCBI Taxonomy" id="88036"/>
    <lineage>
        <taxon>Eukaryota</taxon>
        <taxon>Viridiplantae</taxon>
        <taxon>Streptophyta</taxon>
        <taxon>Embryophyta</taxon>
        <taxon>Tracheophyta</taxon>
        <taxon>Lycopodiopsida</taxon>
        <taxon>Selaginellales</taxon>
        <taxon>Selaginellaceae</taxon>
        <taxon>Selaginella</taxon>
    </lineage>
</organism>
<proteinExistence type="predicted"/>
<accession>D8QQP7</accession>
<gene>
    <name evidence="1" type="ORF">SELMODRAFT_74342</name>
</gene>
<dbReference type="FunCoup" id="D8QQP7">
    <property type="interactions" value="1696"/>
</dbReference>
<dbReference type="AlphaFoldDB" id="D8QQP7"/>
<name>D8QQP7_SELML</name>
<dbReference type="STRING" id="88036.D8QQP7"/>
<dbReference type="InterPro" id="IPR045287">
    <property type="entry name" value="PAB"/>
</dbReference>
<dbReference type="Proteomes" id="UP000001514">
    <property type="component" value="Unassembled WGS sequence"/>
</dbReference>
<sequence length="378" mass="41898">HGNFVRNVAGLEPPTQLQMLLDVLQAKGEQVVSPEKRQGLHPLAIPLSQNSTGTITALLRWPTPPEGMAIPVVEVHKYGLCLLSKSVEQYLQKILVEEEVHGRGDACYSAAVASAGGDPDRVPYKRGDFENSKLAGLDVYLMKKVGLFPDVFERLALKHLEKGDEVSALVTGEFYVTKKHFPGFGRPLVFNAELMLKIGRKSEAKDAARIALKSPWWTLGCEYETVAEIAGWGDEKVEYMREKMTEEGRKEELNKGKAPEQVALDQAAFLLDLGTVDGNWDEISEKLASFYTEAGLDTIAKFVALQSGMFVGCLKVCIASQTFTFCRNVKGVVLGLVFFFGEDGKNTRVVELSRKNAKLKIYPFNVANHSRQAKIFLR</sequence>
<dbReference type="EMBL" id="GL377565">
    <property type="protein sequence ID" value="EFJ38492.1"/>
    <property type="molecule type" value="Genomic_DNA"/>
</dbReference>
<evidence type="ECO:0000313" key="2">
    <source>
        <dbReference type="Proteomes" id="UP000001514"/>
    </source>
</evidence>
<evidence type="ECO:0000313" key="1">
    <source>
        <dbReference type="EMBL" id="EFJ38492.1"/>
    </source>
</evidence>
<dbReference type="OMA" id="ISPGDKH"/>
<dbReference type="KEGG" id="smo:SELMODRAFT_74342"/>
<keyword evidence="2" id="KW-1185">Reference proteome</keyword>
<reference evidence="1 2" key="1">
    <citation type="journal article" date="2011" name="Science">
        <title>The Selaginella genome identifies genetic changes associated with the evolution of vascular plants.</title>
        <authorList>
            <person name="Banks J.A."/>
            <person name="Nishiyama T."/>
            <person name="Hasebe M."/>
            <person name="Bowman J.L."/>
            <person name="Gribskov M."/>
            <person name="dePamphilis C."/>
            <person name="Albert V.A."/>
            <person name="Aono N."/>
            <person name="Aoyama T."/>
            <person name="Ambrose B.A."/>
            <person name="Ashton N.W."/>
            <person name="Axtell M.J."/>
            <person name="Barker E."/>
            <person name="Barker M.S."/>
            <person name="Bennetzen J.L."/>
            <person name="Bonawitz N.D."/>
            <person name="Chapple C."/>
            <person name="Cheng C."/>
            <person name="Correa L.G."/>
            <person name="Dacre M."/>
            <person name="DeBarry J."/>
            <person name="Dreyer I."/>
            <person name="Elias M."/>
            <person name="Engstrom E.M."/>
            <person name="Estelle M."/>
            <person name="Feng L."/>
            <person name="Finet C."/>
            <person name="Floyd S.K."/>
            <person name="Frommer W.B."/>
            <person name="Fujita T."/>
            <person name="Gramzow L."/>
            <person name="Gutensohn M."/>
            <person name="Harholt J."/>
            <person name="Hattori M."/>
            <person name="Heyl A."/>
            <person name="Hirai T."/>
            <person name="Hiwatashi Y."/>
            <person name="Ishikawa M."/>
            <person name="Iwata M."/>
            <person name="Karol K.G."/>
            <person name="Koehler B."/>
            <person name="Kolukisaoglu U."/>
            <person name="Kubo M."/>
            <person name="Kurata T."/>
            <person name="Lalonde S."/>
            <person name="Li K."/>
            <person name="Li Y."/>
            <person name="Litt A."/>
            <person name="Lyons E."/>
            <person name="Manning G."/>
            <person name="Maruyama T."/>
            <person name="Michael T.P."/>
            <person name="Mikami K."/>
            <person name="Miyazaki S."/>
            <person name="Morinaga S."/>
            <person name="Murata T."/>
            <person name="Mueller-Roeber B."/>
            <person name="Nelson D.R."/>
            <person name="Obara M."/>
            <person name="Oguri Y."/>
            <person name="Olmstead R.G."/>
            <person name="Onodera N."/>
            <person name="Petersen B.L."/>
            <person name="Pils B."/>
            <person name="Prigge M."/>
            <person name="Rensing S.A."/>
            <person name="Riano-Pachon D.M."/>
            <person name="Roberts A.W."/>
            <person name="Sato Y."/>
            <person name="Scheller H.V."/>
            <person name="Schulz B."/>
            <person name="Schulz C."/>
            <person name="Shakirov E.V."/>
            <person name="Shibagaki N."/>
            <person name="Shinohara N."/>
            <person name="Shippen D.E."/>
            <person name="Soerensen I."/>
            <person name="Sotooka R."/>
            <person name="Sugimoto N."/>
            <person name="Sugita M."/>
            <person name="Sumikawa N."/>
            <person name="Tanurdzic M."/>
            <person name="Theissen G."/>
            <person name="Ulvskov P."/>
            <person name="Wakazuki S."/>
            <person name="Weng J.K."/>
            <person name="Willats W.W."/>
            <person name="Wipf D."/>
            <person name="Wolf P.G."/>
            <person name="Yang L."/>
            <person name="Zimmer A.D."/>
            <person name="Zhu Q."/>
            <person name="Mitros T."/>
            <person name="Hellsten U."/>
            <person name="Loque D."/>
            <person name="Otillar R."/>
            <person name="Salamov A."/>
            <person name="Schmutz J."/>
            <person name="Shapiro H."/>
            <person name="Lindquist E."/>
            <person name="Lucas S."/>
            <person name="Rokhsar D."/>
            <person name="Grigoriev I.V."/>
        </authorList>
    </citation>
    <scope>NUCLEOTIDE SEQUENCE [LARGE SCALE GENOMIC DNA]</scope>
</reference>
<protein>
    <submittedName>
        <fullName evidence="1">Uncharacterized protein</fullName>
    </submittedName>
</protein>
<dbReference type="eggNOG" id="ENOG502QST0">
    <property type="taxonomic scope" value="Eukaryota"/>
</dbReference>
<dbReference type="PANTHER" id="PTHR35115:SF1">
    <property type="entry name" value="PROTEIN IN CHLOROPLAST ATPASE BIOGENESIS, CHLOROPLASTIC"/>
    <property type="match status" value="1"/>
</dbReference>
<dbReference type="HOGENOM" id="CLU_071721_0_0_1"/>